<evidence type="ECO:0000313" key="1">
    <source>
        <dbReference type="EMBL" id="OHA13421.1"/>
    </source>
</evidence>
<organism evidence="1 2">
    <name type="scientific">Candidatus Sungbacteria bacterium RIFCSPLOWO2_12_FULL_41_11</name>
    <dbReference type="NCBI Taxonomy" id="1802286"/>
    <lineage>
        <taxon>Bacteria</taxon>
        <taxon>Candidatus Sungiibacteriota</taxon>
    </lineage>
</organism>
<accession>A0A1G2LRK1</accession>
<proteinExistence type="predicted"/>
<dbReference type="AlphaFoldDB" id="A0A1G2LRK1"/>
<name>A0A1G2LRK1_9BACT</name>
<comment type="caution">
    <text evidence="1">The sequence shown here is derived from an EMBL/GenBank/DDBJ whole genome shotgun (WGS) entry which is preliminary data.</text>
</comment>
<protein>
    <submittedName>
        <fullName evidence="1">Uncharacterized protein</fullName>
    </submittedName>
</protein>
<reference evidence="1 2" key="1">
    <citation type="journal article" date="2016" name="Nat. Commun.">
        <title>Thousands of microbial genomes shed light on interconnected biogeochemical processes in an aquifer system.</title>
        <authorList>
            <person name="Anantharaman K."/>
            <person name="Brown C.T."/>
            <person name="Hug L.A."/>
            <person name="Sharon I."/>
            <person name="Castelle C.J."/>
            <person name="Probst A.J."/>
            <person name="Thomas B.C."/>
            <person name="Singh A."/>
            <person name="Wilkins M.J."/>
            <person name="Karaoz U."/>
            <person name="Brodie E.L."/>
            <person name="Williams K.H."/>
            <person name="Hubbard S.S."/>
            <person name="Banfield J.F."/>
        </authorList>
    </citation>
    <scope>NUCLEOTIDE SEQUENCE [LARGE SCALE GENOMIC DNA]</scope>
</reference>
<gene>
    <name evidence="1" type="ORF">A3G49_01105</name>
</gene>
<evidence type="ECO:0000313" key="2">
    <source>
        <dbReference type="Proteomes" id="UP000177171"/>
    </source>
</evidence>
<dbReference type="Proteomes" id="UP000177171">
    <property type="component" value="Unassembled WGS sequence"/>
</dbReference>
<sequence>MTVFKTVRIRLFILLTNNNSNNILIILVLCKNFRHRKNHGYSQFYIEIIYKPARRKTGAF</sequence>
<dbReference type="EMBL" id="MHQY01000028">
    <property type="protein sequence ID" value="OHA13421.1"/>
    <property type="molecule type" value="Genomic_DNA"/>
</dbReference>